<evidence type="ECO:0000256" key="6">
    <source>
        <dbReference type="NCBIfam" id="TIGR01048"/>
    </source>
</evidence>
<dbReference type="InterPro" id="IPR000183">
    <property type="entry name" value="Orn/DAP/Arg_de-COase"/>
</dbReference>
<keyword evidence="5 8" id="KW-0457">Lysine biosynthesis</keyword>
<evidence type="ECO:0000259" key="9">
    <source>
        <dbReference type="Pfam" id="PF00278"/>
    </source>
</evidence>
<dbReference type="InterPro" id="IPR022643">
    <property type="entry name" value="De-COase2_C"/>
</dbReference>
<keyword evidence="4 5" id="KW-0456">Lyase</keyword>
<dbReference type="PRINTS" id="PR01181">
    <property type="entry name" value="DAPDCRBXLASE"/>
</dbReference>
<dbReference type="PRINTS" id="PR01179">
    <property type="entry name" value="ODADCRBXLASE"/>
</dbReference>
<dbReference type="NCBIfam" id="TIGR01048">
    <property type="entry name" value="lysA"/>
    <property type="match status" value="1"/>
</dbReference>
<gene>
    <name evidence="5 11" type="primary">lysA</name>
    <name evidence="11" type="ORF">COT88_00170</name>
</gene>
<proteinExistence type="inferred from homology"/>
<dbReference type="Proteomes" id="UP000230776">
    <property type="component" value="Unassembled WGS sequence"/>
</dbReference>
<feature type="domain" description="Orn/DAP/Arg decarboxylase 2 N-terminal" evidence="10">
    <location>
        <begin position="34"/>
        <end position="274"/>
    </location>
</feature>
<evidence type="ECO:0000256" key="3">
    <source>
        <dbReference type="ARBA" id="ARBA00022898"/>
    </source>
</evidence>
<protein>
    <recommendedName>
        <fullName evidence="5 6">Diaminopimelate decarboxylase</fullName>
        <shortName evidence="5">DAP decarboxylase</shortName>
        <shortName evidence="5">DAPDC</shortName>
        <ecNumber evidence="5 6">4.1.1.20</ecNumber>
    </recommendedName>
</protein>
<dbReference type="InterPro" id="IPR009006">
    <property type="entry name" value="Ala_racemase/Decarboxylase_C"/>
</dbReference>
<comment type="caution">
    <text evidence="11">The sequence shown here is derived from an EMBL/GenBank/DDBJ whole genome shotgun (WGS) entry which is preliminary data.</text>
</comment>
<dbReference type="EMBL" id="PFAG01000003">
    <property type="protein sequence ID" value="PIR98674.1"/>
    <property type="molecule type" value="Genomic_DNA"/>
</dbReference>
<dbReference type="GO" id="GO:0008836">
    <property type="term" value="F:diaminopimelate decarboxylase activity"/>
    <property type="evidence" value="ECO:0007669"/>
    <property type="project" value="UniProtKB-UniRule"/>
</dbReference>
<evidence type="ECO:0000259" key="10">
    <source>
        <dbReference type="Pfam" id="PF02784"/>
    </source>
</evidence>
<dbReference type="PANTHER" id="PTHR43727">
    <property type="entry name" value="DIAMINOPIMELATE DECARBOXYLASE"/>
    <property type="match status" value="1"/>
</dbReference>
<dbReference type="SUPFAM" id="SSF50621">
    <property type="entry name" value="Alanine racemase C-terminal domain-like"/>
    <property type="match status" value="1"/>
</dbReference>
<dbReference type="InterPro" id="IPR002986">
    <property type="entry name" value="DAP_deCOOHase_LysA"/>
</dbReference>
<comment type="similarity">
    <text evidence="5">Belongs to the Orn/Lys/Arg decarboxylase class-II family. LysA subfamily.</text>
</comment>
<dbReference type="Gene3D" id="2.40.37.10">
    <property type="entry name" value="Lyase, Ornithine Decarboxylase, Chain A, domain 1"/>
    <property type="match status" value="1"/>
</dbReference>
<comment type="catalytic activity">
    <reaction evidence="5 8">
        <text>meso-2,6-diaminopimelate + H(+) = L-lysine + CO2</text>
        <dbReference type="Rhea" id="RHEA:15101"/>
        <dbReference type="ChEBI" id="CHEBI:15378"/>
        <dbReference type="ChEBI" id="CHEBI:16526"/>
        <dbReference type="ChEBI" id="CHEBI:32551"/>
        <dbReference type="ChEBI" id="CHEBI:57791"/>
        <dbReference type="EC" id="4.1.1.20"/>
    </reaction>
</comment>
<keyword evidence="2 5" id="KW-0210">Decarboxylase</keyword>
<feature type="binding site" evidence="5">
    <location>
        <position position="306"/>
    </location>
    <ligand>
        <name>substrate</name>
    </ligand>
</feature>
<feature type="active site" description="Proton donor" evidence="7">
    <location>
        <position position="336"/>
    </location>
</feature>
<dbReference type="GO" id="GO:0030170">
    <property type="term" value="F:pyridoxal phosphate binding"/>
    <property type="evidence" value="ECO:0007669"/>
    <property type="project" value="UniProtKB-UniRule"/>
</dbReference>
<dbReference type="InterPro" id="IPR022644">
    <property type="entry name" value="De-COase2_N"/>
</dbReference>
<dbReference type="HAMAP" id="MF_02120">
    <property type="entry name" value="LysA"/>
    <property type="match status" value="1"/>
</dbReference>
<feature type="binding site" evidence="5">
    <location>
        <position position="365"/>
    </location>
    <ligand>
        <name>pyridoxal 5'-phosphate</name>
        <dbReference type="ChEBI" id="CHEBI:597326"/>
    </ligand>
</feature>
<dbReference type="InterPro" id="IPR022653">
    <property type="entry name" value="De-COase2_pyr-phos_BS"/>
</dbReference>
<organism evidence="11 12">
    <name type="scientific">Candidatus Colwellbacteria bacterium CG10_big_fil_rev_8_21_14_0_10_41_28</name>
    <dbReference type="NCBI Taxonomy" id="1974539"/>
    <lineage>
        <taxon>Bacteria</taxon>
        <taxon>Candidatus Colwelliibacteriota</taxon>
    </lineage>
</organism>
<evidence type="ECO:0000256" key="4">
    <source>
        <dbReference type="ARBA" id="ARBA00023239"/>
    </source>
</evidence>
<dbReference type="CDD" id="cd06828">
    <property type="entry name" value="PLPDE_III_DapDC"/>
    <property type="match status" value="1"/>
</dbReference>
<feature type="binding site" evidence="5">
    <location>
        <position position="310"/>
    </location>
    <ligand>
        <name>substrate</name>
    </ligand>
</feature>
<dbReference type="UniPathway" id="UPA00034">
    <property type="reaction ID" value="UER00027"/>
</dbReference>
<evidence type="ECO:0000256" key="2">
    <source>
        <dbReference type="ARBA" id="ARBA00022793"/>
    </source>
</evidence>
<dbReference type="GO" id="GO:0009089">
    <property type="term" value="P:lysine biosynthetic process via diaminopimelate"/>
    <property type="evidence" value="ECO:0007669"/>
    <property type="project" value="UniProtKB-UniRule"/>
</dbReference>
<evidence type="ECO:0000313" key="11">
    <source>
        <dbReference type="EMBL" id="PIR98674.1"/>
    </source>
</evidence>
<feature type="binding site" evidence="5">
    <location>
        <position position="365"/>
    </location>
    <ligand>
        <name>substrate</name>
    </ligand>
</feature>
<dbReference type="Pfam" id="PF00278">
    <property type="entry name" value="Orn_DAP_Arg_deC"/>
    <property type="match status" value="1"/>
</dbReference>
<name>A0A2H0VHU2_9BACT</name>
<dbReference type="EC" id="4.1.1.20" evidence="5 6"/>
<feature type="binding site" evidence="5">
    <location>
        <position position="337"/>
    </location>
    <ligand>
        <name>substrate</name>
    </ligand>
</feature>
<dbReference type="Pfam" id="PF02784">
    <property type="entry name" value="Orn_Arg_deC_N"/>
    <property type="match status" value="1"/>
</dbReference>
<dbReference type="PROSITE" id="PS00878">
    <property type="entry name" value="ODR_DC_2_1"/>
    <property type="match status" value="1"/>
</dbReference>
<feature type="domain" description="Orn/DAP/Arg decarboxylase 2 C-terminal" evidence="9">
    <location>
        <begin position="27"/>
        <end position="363"/>
    </location>
</feature>
<keyword evidence="3 5" id="KW-0663">Pyridoxal phosphate</keyword>
<evidence type="ECO:0000256" key="5">
    <source>
        <dbReference type="HAMAP-Rule" id="MF_02120"/>
    </source>
</evidence>
<evidence type="ECO:0000256" key="1">
    <source>
        <dbReference type="ARBA" id="ARBA00001933"/>
    </source>
</evidence>
<accession>A0A2H0VHU2</accession>
<comment type="subunit">
    <text evidence="5">Homodimer.</text>
</comment>
<evidence type="ECO:0000256" key="7">
    <source>
        <dbReference type="PIRSR" id="PIRSR600183-50"/>
    </source>
</evidence>
<dbReference type="AlphaFoldDB" id="A0A2H0VHU2"/>
<evidence type="ECO:0000256" key="8">
    <source>
        <dbReference type="RuleBase" id="RU003738"/>
    </source>
</evidence>
<feature type="binding site" evidence="5">
    <location>
        <begin position="267"/>
        <end position="270"/>
    </location>
    <ligand>
        <name>pyridoxal 5'-phosphate</name>
        <dbReference type="ChEBI" id="CHEBI:597326"/>
    </ligand>
</feature>
<feature type="binding site" evidence="5">
    <location>
        <position position="270"/>
    </location>
    <ligand>
        <name>substrate</name>
    </ligand>
</feature>
<feature type="modified residue" description="N6-(pyridoxal phosphate)lysine" evidence="5 7">
    <location>
        <position position="57"/>
    </location>
</feature>
<evidence type="ECO:0000313" key="12">
    <source>
        <dbReference type="Proteomes" id="UP000230776"/>
    </source>
</evidence>
<dbReference type="PANTHER" id="PTHR43727:SF2">
    <property type="entry name" value="GROUP IV DECARBOXYLASE"/>
    <property type="match status" value="1"/>
</dbReference>
<comment type="cofactor">
    <cofactor evidence="1 5 7 8">
        <name>pyridoxal 5'-phosphate</name>
        <dbReference type="ChEBI" id="CHEBI:597326"/>
    </cofactor>
</comment>
<comment type="pathway">
    <text evidence="5 8">Amino-acid biosynthesis; L-lysine biosynthesis via DAP pathway; L-lysine from DL-2,6-diaminopimelate: step 1/1.</text>
</comment>
<keyword evidence="5" id="KW-0028">Amino-acid biosynthesis</keyword>
<sequence>MQIKRNKFYIGDIKIEDIIQKYGSPLYIYDQKVIEEKFNNLKDKIEYPFLKIHYAVKANSNTHLLKLLRSLGSNVEVVSEGLARLSLKAGFKPSQIIYTCNGAEKEELDFIMGKKIQPNLDSVNQVEYWGKKNPGSKIGIRLNLNMGSGHHEHTTTGGSESKFGIHISEIKNIKRIVKKYNLIINGLQQHIGSGIPDPKTFEKAAHALLKISYQFEDLEYIDLGGGLDIPYRPKDKEVDIKGLSNVIDDLMSSLSKMRGKDLNLIIEPGRYLVAQSGVLIAKVTDIKTHSGNTFVSINTGMNHLIRSAMYSSYHELVNISKPKDRSRKVNLVGNVCESSDVFAKNRSIRNPQVDDLVAILDAGAYGYSMSSLYNGRPKPAEILVSKDKVKLIRERTPLDDILESF</sequence>
<dbReference type="InterPro" id="IPR029066">
    <property type="entry name" value="PLP-binding_barrel"/>
</dbReference>
<reference evidence="12" key="1">
    <citation type="submission" date="2017-09" db="EMBL/GenBank/DDBJ databases">
        <title>Depth-based differentiation of microbial function through sediment-hosted aquifers and enrichment of novel symbionts in the deep terrestrial subsurface.</title>
        <authorList>
            <person name="Probst A.J."/>
            <person name="Ladd B."/>
            <person name="Jarett J.K."/>
            <person name="Geller-Mcgrath D.E."/>
            <person name="Sieber C.M.K."/>
            <person name="Emerson J.B."/>
            <person name="Anantharaman K."/>
            <person name="Thomas B.C."/>
            <person name="Malmstrom R."/>
            <person name="Stieglmeier M."/>
            <person name="Klingl A."/>
            <person name="Woyke T."/>
            <person name="Ryan C.M."/>
            <person name="Banfield J.F."/>
        </authorList>
    </citation>
    <scope>NUCLEOTIDE SEQUENCE [LARGE SCALE GENOMIC DNA]</scope>
</reference>
<feature type="binding site" evidence="5">
    <location>
        <position position="226"/>
    </location>
    <ligand>
        <name>pyridoxal 5'-phosphate</name>
        <dbReference type="ChEBI" id="CHEBI:597326"/>
    </ligand>
</feature>
<dbReference type="SUPFAM" id="SSF51419">
    <property type="entry name" value="PLP-binding barrel"/>
    <property type="match status" value="1"/>
</dbReference>
<dbReference type="Gene3D" id="3.20.20.10">
    <property type="entry name" value="Alanine racemase"/>
    <property type="match status" value="1"/>
</dbReference>
<comment type="function">
    <text evidence="5">Specifically catalyzes the decarboxylation of meso-diaminopimelate (meso-DAP) to L-lysine.</text>
</comment>